<keyword evidence="4 7" id="KW-1133">Transmembrane helix</keyword>
<proteinExistence type="predicted"/>
<evidence type="ECO:0000256" key="7">
    <source>
        <dbReference type="SAM" id="Phobius"/>
    </source>
</evidence>
<dbReference type="PANTHER" id="PTHR30213">
    <property type="entry name" value="INNER MEMBRANE PROTEIN YHJD"/>
    <property type="match status" value="1"/>
</dbReference>
<name>A0A087EA45_9BIFI</name>
<feature type="transmembrane region" description="Helical" evidence="7">
    <location>
        <begin position="150"/>
        <end position="173"/>
    </location>
</feature>
<keyword evidence="5 7" id="KW-0472">Membrane</keyword>
<accession>A0A087EA45</accession>
<dbReference type="EMBL" id="JGZR01000003">
    <property type="protein sequence ID" value="KFJ04646.1"/>
    <property type="molecule type" value="Genomic_DNA"/>
</dbReference>
<evidence type="ECO:0000313" key="9">
    <source>
        <dbReference type="Proteomes" id="UP000029055"/>
    </source>
</evidence>
<feature type="transmembrane region" description="Helical" evidence="7">
    <location>
        <begin position="222"/>
        <end position="241"/>
    </location>
</feature>
<dbReference type="eggNOG" id="COG1295">
    <property type="taxonomic scope" value="Bacteria"/>
</dbReference>
<evidence type="ECO:0000256" key="3">
    <source>
        <dbReference type="ARBA" id="ARBA00022692"/>
    </source>
</evidence>
<comment type="subcellular location">
    <subcellularLocation>
        <location evidence="1">Cell membrane</location>
        <topology evidence="1">Multi-pass membrane protein</topology>
    </subcellularLocation>
</comment>
<feature type="transmembrane region" description="Helical" evidence="7">
    <location>
        <begin position="99"/>
        <end position="119"/>
    </location>
</feature>
<evidence type="ECO:0000256" key="4">
    <source>
        <dbReference type="ARBA" id="ARBA00022989"/>
    </source>
</evidence>
<protein>
    <submittedName>
        <fullName evidence="8">Ribonuclease BN-like family</fullName>
    </submittedName>
</protein>
<evidence type="ECO:0000256" key="2">
    <source>
        <dbReference type="ARBA" id="ARBA00022475"/>
    </source>
</evidence>
<dbReference type="AlphaFoldDB" id="A0A087EA45"/>
<dbReference type="PANTHER" id="PTHR30213:SF1">
    <property type="entry name" value="INNER MEMBRANE PROTEIN YHJD"/>
    <property type="match status" value="1"/>
</dbReference>
<keyword evidence="2" id="KW-1003">Cell membrane</keyword>
<comment type="caution">
    <text evidence="8">The sequence shown here is derived from an EMBL/GenBank/DDBJ whole genome shotgun (WGS) entry which is preliminary data.</text>
</comment>
<dbReference type="Pfam" id="PF03631">
    <property type="entry name" value="Virul_fac_BrkB"/>
    <property type="match status" value="1"/>
</dbReference>
<keyword evidence="9" id="KW-1185">Reference proteome</keyword>
<evidence type="ECO:0000256" key="6">
    <source>
        <dbReference type="SAM" id="MobiDB-lite"/>
    </source>
</evidence>
<feature type="region of interest" description="Disordered" evidence="6">
    <location>
        <begin position="323"/>
        <end position="379"/>
    </location>
</feature>
<evidence type="ECO:0000256" key="1">
    <source>
        <dbReference type="ARBA" id="ARBA00004651"/>
    </source>
</evidence>
<dbReference type="Proteomes" id="UP000029055">
    <property type="component" value="Unassembled WGS sequence"/>
</dbReference>
<dbReference type="STRING" id="77635.BISU_0656"/>
<gene>
    <name evidence="8" type="ORF">BISU_0656</name>
</gene>
<feature type="transmembrane region" description="Helical" evidence="7">
    <location>
        <begin position="185"/>
        <end position="210"/>
    </location>
</feature>
<keyword evidence="3 7" id="KW-0812">Transmembrane</keyword>
<organism evidence="8 9">
    <name type="scientific">Bifidobacterium subtile</name>
    <dbReference type="NCBI Taxonomy" id="77635"/>
    <lineage>
        <taxon>Bacteria</taxon>
        <taxon>Bacillati</taxon>
        <taxon>Actinomycetota</taxon>
        <taxon>Actinomycetes</taxon>
        <taxon>Bifidobacteriales</taxon>
        <taxon>Bifidobacteriaceae</taxon>
        <taxon>Bifidobacterium</taxon>
    </lineage>
</organism>
<dbReference type="GO" id="GO:0005886">
    <property type="term" value="C:plasma membrane"/>
    <property type="evidence" value="ECO:0007669"/>
    <property type="project" value="UniProtKB-SubCell"/>
</dbReference>
<evidence type="ECO:0000313" key="8">
    <source>
        <dbReference type="EMBL" id="KFJ04646.1"/>
    </source>
</evidence>
<sequence length="379" mass="40365">MKRIGELINALLGVWKRSLLGGMIERYSSRRGGLLANGLAYGLLFAFFAGLWTLFSLLGLVVSGSSGLQYKVIAVVGNLVPGLAHTLESTNALGKISGTLTWTGLVTLASFWWSITGWMDSLRNAVHAMFDGEDESSDVIKTKLRDSLGVLLVFLLLILSTVAGAVSGGVVHAGLQLVGLPTDSFASWLLLDVVGFLTGFVLNLMLFFMLMRVVAHIRRGRFILLGSMIGALAFSVMQLLGGRLVAGATKNPLLAPFAAIIGVLVWFNLMAQVIMFCAAFIAQSRHQYGFKTRSGTRLFARINADMRTMIAGEAERVEAAKDAFRSDKLDGTQPDDAQLDGTGEPYELSGSDDSGMVSNSATAQSDGKAASGGAQKTDA</sequence>
<dbReference type="InterPro" id="IPR017039">
    <property type="entry name" value="Virul_fac_BrkB"/>
</dbReference>
<reference evidence="8 9" key="1">
    <citation type="submission" date="2014-03" db="EMBL/GenBank/DDBJ databases">
        <title>Genomics of Bifidobacteria.</title>
        <authorList>
            <person name="Ventura M."/>
            <person name="Milani C."/>
            <person name="Lugli G.A."/>
        </authorList>
    </citation>
    <scope>NUCLEOTIDE SEQUENCE [LARGE SCALE GENOMIC DNA]</scope>
    <source>
        <strain evidence="8 9">LMG 11597</strain>
    </source>
</reference>
<feature type="compositionally biased region" description="Polar residues" evidence="6">
    <location>
        <begin position="356"/>
        <end position="365"/>
    </location>
</feature>
<feature type="transmembrane region" description="Helical" evidence="7">
    <location>
        <begin position="39"/>
        <end position="61"/>
    </location>
</feature>
<feature type="transmembrane region" description="Helical" evidence="7">
    <location>
        <begin position="253"/>
        <end position="281"/>
    </location>
</feature>
<evidence type="ECO:0000256" key="5">
    <source>
        <dbReference type="ARBA" id="ARBA00023136"/>
    </source>
</evidence>